<proteinExistence type="predicted"/>
<organism evidence="2 3">
    <name type="scientific">Rhizobium pisi</name>
    <dbReference type="NCBI Taxonomy" id="574561"/>
    <lineage>
        <taxon>Bacteria</taxon>
        <taxon>Pseudomonadati</taxon>
        <taxon>Pseudomonadota</taxon>
        <taxon>Alphaproteobacteria</taxon>
        <taxon>Hyphomicrobiales</taxon>
        <taxon>Rhizobiaceae</taxon>
        <taxon>Rhizobium/Agrobacterium group</taxon>
        <taxon>Rhizobium</taxon>
    </lineage>
</organism>
<gene>
    <name evidence="2" type="ORF">EFD55_06415</name>
    <name evidence="1" type="ORF">FHS26_001292</name>
</gene>
<reference evidence="1 4" key="2">
    <citation type="submission" date="2020-08" db="EMBL/GenBank/DDBJ databases">
        <title>Genomic Encyclopedia of Type Strains, Phase III (KMG-III): the genomes of soil and plant-associated and newly described type strains.</title>
        <authorList>
            <person name="Whitman W."/>
        </authorList>
    </citation>
    <scope>NUCLEOTIDE SEQUENCE [LARGE SCALE GENOMIC DNA]</scope>
    <source>
        <strain evidence="1 4">CECT 4113</strain>
    </source>
</reference>
<dbReference type="EMBL" id="JACHXH010000004">
    <property type="protein sequence ID" value="MBB3133579.1"/>
    <property type="molecule type" value="Genomic_DNA"/>
</dbReference>
<dbReference type="RefSeq" id="WP_125843777.1">
    <property type="nucleotide sequence ID" value="NZ_JACHXH010000004.1"/>
</dbReference>
<evidence type="ECO:0000313" key="4">
    <source>
        <dbReference type="Proteomes" id="UP000518315"/>
    </source>
</evidence>
<evidence type="ECO:0000313" key="1">
    <source>
        <dbReference type="EMBL" id="MBB3133579.1"/>
    </source>
</evidence>
<sequence length="60" mass="6543">MVIARREASYDAIVRAGMASEIVNQAFGGATALQSRPTRERSGKAELLALMRDRLAHSKL</sequence>
<evidence type="ECO:0000313" key="2">
    <source>
        <dbReference type="EMBL" id="RSB81593.1"/>
    </source>
</evidence>
<name>A0A427N406_9HYPH</name>
<dbReference type="AlphaFoldDB" id="A0A427N406"/>
<dbReference type="Proteomes" id="UP000277279">
    <property type="component" value="Unassembled WGS sequence"/>
</dbReference>
<accession>A0A427N406</accession>
<reference evidence="2 3" key="1">
    <citation type="submission" date="2018-11" db="EMBL/GenBank/DDBJ databases">
        <authorList>
            <person name="Huo Y."/>
        </authorList>
    </citation>
    <scope>NUCLEOTIDE SEQUENCE [LARGE SCALE GENOMIC DNA]</scope>
    <source>
        <strain evidence="2 3">DSM 30132</strain>
    </source>
</reference>
<evidence type="ECO:0000313" key="3">
    <source>
        <dbReference type="Proteomes" id="UP000277279"/>
    </source>
</evidence>
<dbReference type="EMBL" id="RJJT01000004">
    <property type="protein sequence ID" value="RSB81593.1"/>
    <property type="molecule type" value="Genomic_DNA"/>
</dbReference>
<comment type="caution">
    <text evidence="2">The sequence shown here is derived from an EMBL/GenBank/DDBJ whole genome shotgun (WGS) entry which is preliminary data.</text>
</comment>
<protein>
    <submittedName>
        <fullName evidence="2">Uncharacterized protein</fullName>
    </submittedName>
</protein>
<keyword evidence="4" id="KW-1185">Reference proteome</keyword>
<dbReference type="Proteomes" id="UP000518315">
    <property type="component" value="Unassembled WGS sequence"/>
</dbReference>